<reference evidence="1 2" key="1">
    <citation type="submission" date="2018-11" db="EMBL/GenBank/DDBJ databases">
        <title>Flavobacterium sp. nov., YIM 102701-2 draft genome.</title>
        <authorList>
            <person name="Li G."/>
            <person name="Jiang Y."/>
        </authorList>
    </citation>
    <scope>NUCLEOTIDE SEQUENCE [LARGE SCALE GENOMIC DNA]</scope>
    <source>
        <strain evidence="1 2">YIM 102701-2</strain>
    </source>
</reference>
<dbReference type="RefSeq" id="WP_125017007.1">
    <property type="nucleotide sequence ID" value="NZ_RQVQ01000004.1"/>
</dbReference>
<accession>A0A3P3WBT3</accession>
<dbReference type="Proteomes" id="UP000275719">
    <property type="component" value="Unassembled WGS sequence"/>
</dbReference>
<proteinExistence type="predicted"/>
<dbReference type="AlphaFoldDB" id="A0A3P3WBT3"/>
<evidence type="ECO:0000313" key="1">
    <source>
        <dbReference type="EMBL" id="RRJ92641.1"/>
    </source>
</evidence>
<sequence>MLQGIFSLFNSDKQIKISTILINDFIKNDLMTDENEFIPHQEKENCKIDIISLNEERINYILKGIIESDKTFQKSIKQVKTKKEISKEILYIKHFVEIKEINRKEYDNICYYNYSKEEKIKLPKNIISIKIELFEGIISSPKNIKFYLIAEKYITL</sequence>
<evidence type="ECO:0000313" key="2">
    <source>
        <dbReference type="Proteomes" id="UP000275719"/>
    </source>
</evidence>
<dbReference type="OrthoDB" id="708677at2"/>
<comment type="caution">
    <text evidence="1">The sequence shown here is derived from an EMBL/GenBank/DDBJ whole genome shotgun (WGS) entry which is preliminary data.</text>
</comment>
<dbReference type="EMBL" id="RQVQ01000004">
    <property type="protein sequence ID" value="RRJ92641.1"/>
    <property type="molecule type" value="Genomic_DNA"/>
</dbReference>
<organism evidence="1 2">
    <name type="scientific">Paenimyroides tangerinum</name>
    <dbReference type="NCBI Taxonomy" id="2488728"/>
    <lineage>
        <taxon>Bacteria</taxon>
        <taxon>Pseudomonadati</taxon>
        <taxon>Bacteroidota</taxon>
        <taxon>Flavobacteriia</taxon>
        <taxon>Flavobacteriales</taxon>
        <taxon>Flavobacteriaceae</taxon>
        <taxon>Paenimyroides</taxon>
    </lineage>
</organism>
<protein>
    <submittedName>
        <fullName evidence="1">Uncharacterized protein</fullName>
    </submittedName>
</protein>
<gene>
    <name evidence="1" type="ORF">EG240_02310</name>
</gene>
<name>A0A3P3WBT3_9FLAO</name>
<keyword evidence="2" id="KW-1185">Reference proteome</keyword>